<evidence type="ECO:0000313" key="2">
    <source>
        <dbReference type="Proteomes" id="UP000326924"/>
    </source>
</evidence>
<dbReference type="AlphaFoldDB" id="A0A5J5EVP5"/>
<keyword evidence="2" id="KW-1185">Reference proteome</keyword>
<dbReference type="EMBL" id="VXIS01000105">
    <property type="protein sequence ID" value="KAA8904643.1"/>
    <property type="molecule type" value="Genomic_DNA"/>
</dbReference>
<comment type="caution">
    <text evidence="1">The sequence shown here is derived from an EMBL/GenBank/DDBJ whole genome shotgun (WGS) entry which is preliminary data.</text>
</comment>
<dbReference type="Proteomes" id="UP000326924">
    <property type="component" value="Unassembled WGS sequence"/>
</dbReference>
<dbReference type="InParanoid" id="A0A5J5EVP5"/>
<evidence type="ECO:0000313" key="1">
    <source>
        <dbReference type="EMBL" id="KAA8904643.1"/>
    </source>
</evidence>
<reference evidence="1 2" key="1">
    <citation type="submission" date="2019-09" db="EMBL/GenBank/DDBJ databases">
        <title>Draft genome of the ectomycorrhizal ascomycete Sphaerosporella brunnea.</title>
        <authorList>
            <consortium name="DOE Joint Genome Institute"/>
            <person name="Benucci G.M."/>
            <person name="Marozzi G."/>
            <person name="Antonielli L."/>
            <person name="Sanchez S."/>
            <person name="Marco P."/>
            <person name="Wang X."/>
            <person name="Falini L.B."/>
            <person name="Barry K."/>
            <person name="Haridas S."/>
            <person name="Lipzen A."/>
            <person name="Labutti K."/>
            <person name="Grigoriev I.V."/>
            <person name="Murat C."/>
            <person name="Martin F."/>
            <person name="Albertini E."/>
            <person name="Donnini D."/>
            <person name="Bonito G."/>
        </authorList>
    </citation>
    <scope>NUCLEOTIDE SEQUENCE [LARGE SCALE GENOMIC DNA]</scope>
    <source>
        <strain evidence="1 2">Sb_GMNB300</strain>
    </source>
</reference>
<proteinExistence type="predicted"/>
<name>A0A5J5EVP5_9PEZI</name>
<gene>
    <name evidence="1" type="ORF">FN846DRAFT_952118</name>
</gene>
<organism evidence="1 2">
    <name type="scientific">Sphaerosporella brunnea</name>
    <dbReference type="NCBI Taxonomy" id="1250544"/>
    <lineage>
        <taxon>Eukaryota</taxon>
        <taxon>Fungi</taxon>
        <taxon>Dikarya</taxon>
        <taxon>Ascomycota</taxon>
        <taxon>Pezizomycotina</taxon>
        <taxon>Pezizomycetes</taxon>
        <taxon>Pezizales</taxon>
        <taxon>Pyronemataceae</taxon>
        <taxon>Sphaerosporella</taxon>
    </lineage>
</organism>
<sequence>MQCNLAVDPPVRRLLPPPPKPQLWLRCRSQRDLQRTPYSWSIGTLCSMPAERAPPISLLLLRHADAALDAVVHARCGSKSGLDMENSNCSLANSASPCSSAMPSRAGAAMATASTTTSHKPCHLILPVPEQRLSLARAACCKTPRAPSRHSVSPFAKDGLIASNKLRFSNKKRSFGLCVIPVHSVRHSNPTLWKLLVHLWTLSFSHPVCHSPRPENRHPFVASLVNGEWRKLASPFSVCFSFEAGRITGVDLKCCG</sequence>
<protein>
    <submittedName>
        <fullName evidence="1">Uncharacterized protein</fullName>
    </submittedName>
</protein>
<accession>A0A5J5EVP5</accession>